<feature type="region of interest" description="Disordered" evidence="1">
    <location>
        <begin position="1"/>
        <end position="101"/>
    </location>
</feature>
<sequence length="101" mass="11783">MLNKSRARSGPLREHIPAIDHQGITRPRNHELPALKECPLRELTPATGPNKRNYVSHDHGITNRRHQNNDEIVQPETEQQGWKYELHQSSRRNHEITMAKL</sequence>
<keyword evidence="3" id="KW-1185">Reference proteome</keyword>
<name>A0A397VDZ0_9GLOM</name>
<comment type="caution">
    <text evidence="2">The sequence shown here is derived from an EMBL/GenBank/DDBJ whole genome shotgun (WGS) entry which is preliminary data.</text>
</comment>
<dbReference type="Proteomes" id="UP000266673">
    <property type="component" value="Unassembled WGS sequence"/>
</dbReference>
<protein>
    <submittedName>
        <fullName evidence="2">Uncharacterized protein</fullName>
    </submittedName>
</protein>
<dbReference type="AlphaFoldDB" id="A0A397VDZ0"/>
<accession>A0A397VDZ0</accession>
<reference evidence="2 3" key="1">
    <citation type="submission" date="2018-06" db="EMBL/GenBank/DDBJ databases">
        <title>Comparative genomics reveals the genomic features of Rhizophagus irregularis, R. cerebriforme, R. diaphanum and Gigaspora rosea, and their symbiotic lifestyle signature.</title>
        <authorList>
            <person name="Morin E."/>
            <person name="San Clemente H."/>
            <person name="Chen E.C.H."/>
            <person name="De La Providencia I."/>
            <person name="Hainaut M."/>
            <person name="Kuo A."/>
            <person name="Kohler A."/>
            <person name="Murat C."/>
            <person name="Tang N."/>
            <person name="Roy S."/>
            <person name="Loubradou J."/>
            <person name="Henrissat B."/>
            <person name="Grigoriev I.V."/>
            <person name="Corradi N."/>
            <person name="Roux C."/>
            <person name="Martin F.M."/>
        </authorList>
    </citation>
    <scope>NUCLEOTIDE SEQUENCE [LARGE SCALE GENOMIC DNA]</scope>
    <source>
        <strain evidence="2 3">DAOM 194757</strain>
    </source>
</reference>
<proteinExistence type="predicted"/>
<feature type="compositionally biased region" description="Basic and acidic residues" evidence="1">
    <location>
        <begin position="28"/>
        <end position="40"/>
    </location>
</feature>
<evidence type="ECO:0000313" key="3">
    <source>
        <dbReference type="Proteomes" id="UP000266673"/>
    </source>
</evidence>
<organism evidence="2 3">
    <name type="scientific">Gigaspora rosea</name>
    <dbReference type="NCBI Taxonomy" id="44941"/>
    <lineage>
        <taxon>Eukaryota</taxon>
        <taxon>Fungi</taxon>
        <taxon>Fungi incertae sedis</taxon>
        <taxon>Mucoromycota</taxon>
        <taxon>Glomeromycotina</taxon>
        <taxon>Glomeromycetes</taxon>
        <taxon>Diversisporales</taxon>
        <taxon>Gigasporaceae</taxon>
        <taxon>Gigaspora</taxon>
    </lineage>
</organism>
<evidence type="ECO:0000256" key="1">
    <source>
        <dbReference type="SAM" id="MobiDB-lite"/>
    </source>
</evidence>
<feature type="compositionally biased region" description="Basic and acidic residues" evidence="1">
    <location>
        <begin position="84"/>
        <end position="101"/>
    </location>
</feature>
<evidence type="ECO:0000313" key="2">
    <source>
        <dbReference type="EMBL" id="RIB20222.1"/>
    </source>
</evidence>
<gene>
    <name evidence="2" type="ORF">C2G38_2035414</name>
</gene>
<dbReference type="EMBL" id="QKWP01000429">
    <property type="protein sequence ID" value="RIB20222.1"/>
    <property type="molecule type" value="Genomic_DNA"/>
</dbReference>